<name>A0A4R6WQH7_9PROT</name>
<dbReference type="InterPro" id="IPR051016">
    <property type="entry name" value="Diverse_Substrate_AcTransf"/>
</dbReference>
<dbReference type="InterPro" id="IPR016181">
    <property type="entry name" value="Acyl_CoA_acyltransferase"/>
</dbReference>
<dbReference type="GO" id="GO:0008080">
    <property type="term" value="F:N-acetyltransferase activity"/>
    <property type="evidence" value="ECO:0007669"/>
    <property type="project" value="UniProtKB-ARBA"/>
</dbReference>
<evidence type="ECO:0000259" key="3">
    <source>
        <dbReference type="PROSITE" id="PS51186"/>
    </source>
</evidence>
<comment type="caution">
    <text evidence="4">The sequence shown here is derived from an EMBL/GenBank/DDBJ whole genome shotgun (WGS) entry which is preliminary data.</text>
</comment>
<reference evidence="4 5" key="1">
    <citation type="submission" date="2019-03" db="EMBL/GenBank/DDBJ databases">
        <title>Genomic Encyclopedia of Type Strains, Phase III (KMG-III): the genomes of soil and plant-associated and newly described type strains.</title>
        <authorList>
            <person name="Whitman W."/>
        </authorList>
    </citation>
    <scope>NUCLEOTIDE SEQUENCE [LARGE SCALE GENOMIC DNA]</scope>
    <source>
        <strain evidence="4 5">CGMCC 1.7660</strain>
    </source>
</reference>
<evidence type="ECO:0000256" key="2">
    <source>
        <dbReference type="ARBA" id="ARBA00023315"/>
    </source>
</evidence>
<accession>A0A4R6WQH7</accession>
<organism evidence="4 5">
    <name type="scientific">Dongia mobilis</name>
    <dbReference type="NCBI Taxonomy" id="578943"/>
    <lineage>
        <taxon>Bacteria</taxon>
        <taxon>Pseudomonadati</taxon>
        <taxon>Pseudomonadota</taxon>
        <taxon>Alphaproteobacteria</taxon>
        <taxon>Rhodospirillales</taxon>
        <taxon>Dongiaceae</taxon>
        <taxon>Dongia</taxon>
    </lineage>
</organism>
<dbReference type="Proteomes" id="UP000295783">
    <property type="component" value="Unassembled WGS sequence"/>
</dbReference>
<dbReference type="EMBL" id="SNYW01000010">
    <property type="protein sequence ID" value="TDQ80898.1"/>
    <property type="molecule type" value="Genomic_DNA"/>
</dbReference>
<evidence type="ECO:0000313" key="4">
    <source>
        <dbReference type="EMBL" id="TDQ80898.1"/>
    </source>
</evidence>
<dbReference type="Pfam" id="PF00583">
    <property type="entry name" value="Acetyltransf_1"/>
    <property type="match status" value="1"/>
</dbReference>
<dbReference type="PANTHER" id="PTHR10545:SF29">
    <property type="entry name" value="GH14572P-RELATED"/>
    <property type="match status" value="1"/>
</dbReference>
<dbReference type="AlphaFoldDB" id="A0A4R6WQH7"/>
<keyword evidence="5" id="KW-1185">Reference proteome</keyword>
<dbReference type="InterPro" id="IPR000182">
    <property type="entry name" value="GNAT_dom"/>
</dbReference>
<dbReference type="RefSeq" id="WP_166645175.1">
    <property type="nucleotide sequence ID" value="NZ_SNYW01000010.1"/>
</dbReference>
<keyword evidence="1 4" id="KW-0808">Transferase</keyword>
<dbReference type="PROSITE" id="PS51186">
    <property type="entry name" value="GNAT"/>
    <property type="match status" value="1"/>
</dbReference>
<gene>
    <name evidence="4" type="ORF">A8950_2767</name>
</gene>
<proteinExistence type="predicted"/>
<keyword evidence="2" id="KW-0012">Acyltransferase</keyword>
<dbReference type="Gene3D" id="3.40.630.30">
    <property type="match status" value="1"/>
</dbReference>
<feature type="domain" description="N-acetyltransferase" evidence="3">
    <location>
        <begin position="4"/>
        <end position="157"/>
    </location>
</feature>
<sequence length="162" mass="17640">MNEIVLRDAGPEDAAALATMIRALAAHDGSSADLNFTSDQLRLALTAPAPRLRAILTMDGDKPVGFITYTIDFAIWIASDVLRIDDLYLETAYRGQGLGRRLMAEIARRALAGGMQARWEVVPQNRSAQAFYRSLGAELRDKIIARWDAPAMAALLADRPGG</sequence>
<dbReference type="SUPFAM" id="SSF55729">
    <property type="entry name" value="Acyl-CoA N-acyltransferases (Nat)"/>
    <property type="match status" value="1"/>
</dbReference>
<dbReference type="CDD" id="cd04301">
    <property type="entry name" value="NAT_SF"/>
    <property type="match status" value="1"/>
</dbReference>
<evidence type="ECO:0000313" key="5">
    <source>
        <dbReference type="Proteomes" id="UP000295783"/>
    </source>
</evidence>
<evidence type="ECO:0000256" key="1">
    <source>
        <dbReference type="ARBA" id="ARBA00022679"/>
    </source>
</evidence>
<protein>
    <submittedName>
        <fullName evidence="4">Acetyltransferase (GNAT) family protein</fullName>
    </submittedName>
</protein>
<dbReference type="PANTHER" id="PTHR10545">
    <property type="entry name" value="DIAMINE N-ACETYLTRANSFERASE"/>
    <property type="match status" value="1"/>
</dbReference>